<proteinExistence type="predicted"/>
<keyword evidence="3" id="KW-1185">Reference proteome</keyword>
<dbReference type="AlphaFoldDB" id="A0E1B0"/>
<reference evidence="2 3" key="1">
    <citation type="journal article" date="2006" name="Nature">
        <title>Global trends of whole-genome duplications revealed by the ciliate Paramecium tetraurelia.</title>
        <authorList>
            <consortium name="Genoscope"/>
            <person name="Aury J.-M."/>
            <person name="Jaillon O."/>
            <person name="Duret L."/>
            <person name="Noel B."/>
            <person name="Jubin C."/>
            <person name="Porcel B.M."/>
            <person name="Segurens B."/>
            <person name="Daubin V."/>
            <person name="Anthouard V."/>
            <person name="Aiach N."/>
            <person name="Arnaiz O."/>
            <person name="Billaut A."/>
            <person name="Beisson J."/>
            <person name="Blanc I."/>
            <person name="Bouhouche K."/>
            <person name="Camara F."/>
            <person name="Duharcourt S."/>
            <person name="Guigo R."/>
            <person name="Gogendeau D."/>
            <person name="Katinka M."/>
            <person name="Keller A.-M."/>
            <person name="Kissmehl R."/>
            <person name="Klotz C."/>
            <person name="Koll F."/>
            <person name="Le Moue A."/>
            <person name="Lepere C."/>
            <person name="Malinsky S."/>
            <person name="Nowacki M."/>
            <person name="Nowak J.K."/>
            <person name="Plattner H."/>
            <person name="Poulain J."/>
            <person name="Ruiz F."/>
            <person name="Serrano V."/>
            <person name="Zagulski M."/>
            <person name="Dessen P."/>
            <person name="Betermier M."/>
            <person name="Weissenbach J."/>
            <person name="Scarpelli C."/>
            <person name="Schachter V."/>
            <person name="Sperling L."/>
            <person name="Meyer E."/>
            <person name="Cohen J."/>
            <person name="Wincker P."/>
        </authorList>
    </citation>
    <scope>NUCLEOTIDE SEQUENCE [LARGE SCALE GENOMIC DNA]</scope>
    <source>
        <strain evidence="2 3">Stock d4-2</strain>
    </source>
</reference>
<dbReference type="eggNOG" id="ENOG502SXE8">
    <property type="taxonomic scope" value="Eukaryota"/>
</dbReference>
<dbReference type="STRING" id="5888.A0E1B0"/>
<evidence type="ECO:0000313" key="2">
    <source>
        <dbReference type="EMBL" id="CAK89077.1"/>
    </source>
</evidence>
<dbReference type="KEGG" id="ptm:GSPATT00022246001"/>
<name>A0E1B0_PARTE</name>
<dbReference type="OMA" id="CENIFQQ"/>
<dbReference type="Proteomes" id="UP000000600">
    <property type="component" value="Unassembled WGS sequence"/>
</dbReference>
<dbReference type="InParanoid" id="A0E1B0"/>
<sequence>MQDKQIIQLFEKYSKLNDPKLVFQTSEQILERVKEDDITFVLSKIMNCLQSTDFDTTINYALLLKQLIQKYSSKHQKLQPKAIFDNLQQTLSKKNSYGKSEFKHFMLTKYLVYSYLDFQNLLNITLEDRKTEDSEYLTYVLLKQLKPENVKQVSNAIKNDLQNLTPRVFCILVKLQQLSQKGQFQWDKYLQEQVFDRQKFHKLLEQANDQFPKKQLFYQYLAIQMGKFSQSQDNQKIYTEFWEYLFQQEDLRKLNYIILSIFKHFLKSTTVPLSLIRNQQLVELWYRQFGNSNSVMKRLANKIEQYLTQRDISFEDIVYLRNIYGYRIHPKNGIAQKILAKFTEDEIDQYFENMKQQEQSSTDPINKLYYLNEIYVLATVANTNVKVLTSMIKYIYEIGCINFEQIYEQLDEESKEAYQFEEIKKKFLDQCQSFFYSLVGKVAANVQEFDELTKSLLKQLKKSDLSKQYKLITGKQPKECIKHLVNTILMFSFLNQEEGLQILEEFQHIAGDIQEEEPQTKKKVKTNPEKAKVVLTEVFIQLLTKSPCILCNLYNIEFLRDAVNQCCKSLEFTTECLEILLDVLLKEDHEYIAEMQQQELDDEEGGDESLEEEEEENQ</sequence>
<evidence type="ECO:0000313" key="3">
    <source>
        <dbReference type="Proteomes" id="UP000000600"/>
    </source>
</evidence>
<dbReference type="OrthoDB" id="295806at2759"/>
<organism evidence="2 3">
    <name type="scientific">Paramecium tetraurelia</name>
    <dbReference type="NCBI Taxonomy" id="5888"/>
    <lineage>
        <taxon>Eukaryota</taxon>
        <taxon>Sar</taxon>
        <taxon>Alveolata</taxon>
        <taxon>Ciliophora</taxon>
        <taxon>Intramacronucleata</taxon>
        <taxon>Oligohymenophorea</taxon>
        <taxon>Peniculida</taxon>
        <taxon>Parameciidae</taxon>
        <taxon>Paramecium</taxon>
    </lineage>
</organism>
<accession>A0E1B0</accession>
<dbReference type="HOGENOM" id="CLU_456711_0_0_1"/>
<feature type="compositionally biased region" description="Acidic residues" evidence="1">
    <location>
        <begin position="599"/>
        <end position="618"/>
    </location>
</feature>
<dbReference type="EMBL" id="CT868653">
    <property type="protein sequence ID" value="CAK89077.1"/>
    <property type="molecule type" value="Genomic_DNA"/>
</dbReference>
<evidence type="ECO:0000256" key="1">
    <source>
        <dbReference type="SAM" id="MobiDB-lite"/>
    </source>
</evidence>
<feature type="region of interest" description="Disordered" evidence="1">
    <location>
        <begin position="594"/>
        <end position="618"/>
    </location>
</feature>
<protein>
    <submittedName>
        <fullName evidence="2">Uncharacterized protein</fullName>
    </submittedName>
</protein>
<gene>
    <name evidence="2" type="ORF">GSPATT00022246001</name>
</gene>
<dbReference type="RefSeq" id="XP_001456474.1">
    <property type="nucleotide sequence ID" value="XM_001456437.1"/>
</dbReference>
<dbReference type="GeneID" id="5042259"/>